<dbReference type="InterPro" id="IPR052017">
    <property type="entry name" value="TSUP"/>
</dbReference>
<dbReference type="PANTHER" id="PTHR30269">
    <property type="entry name" value="TRANSMEMBRANE PROTEIN YFCA"/>
    <property type="match status" value="1"/>
</dbReference>
<keyword evidence="4 8" id="KW-1003">Cell membrane</keyword>
<comment type="similarity">
    <text evidence="2 8">Belongs to the 4-toluene sulfonate uptake permease (TSUP) (TC 2.A.102) family.</text>
</comment>
<feature type="transmembrane region" description="Helical" evidence="8">
    <location>
        <begin position="98"/>
        <end position="119"/>
    </location>
</feature>
<name>A0A2G5JZY0_9RHOB</name>
<keyword evidence="3" id="KW-0813">Transport</keyword>
<dbReference type="Proteomes" id="UP000231516">
    <property type="component" value="Unassembled WGS sequence"/>
</dbReference>
<accession>A0A2G5JZY0</accession>
<evidence type="ECO:0000256" key="7">
    <source>
        <dbReference type="ARBA" id="ARBA00023136"/>
    </source>
</evidence>
<evidence type="ECO:0000256" key="1">
    <source>
        <dbReference type="ARBA" id="ARBA00004651"/>
    </source>
</evidence>
<reference evidence="9 10" key="1">
    <citation type="submission" date="2016-08" db="EMBL/GenBank/DDBJ databases">
        <title>Draft genome of Amylibacter sp. strain 4G11.</title>
        <authorList>
            <person name="Wong S.-K."/>
            <person name="Hamasaki K."/>
            <person name="Yoshizawa S."/>
        </authorList>
    </citation>
    <scope>NUCLEOTIDE SEQUENCE [LARGE SCALE GENOMIC DNA]</scope>
    <source>
        <strain evidence="9 10">4G11</strain>
    </source>
</reference>
<keyword evidence="5 8" id="KW-0812">Transmembrane</keyword>
<evidence type="ECO:0000256" key="5">
    <source>
        <dbReference type="ARBA" id="ARBA00022692"/>
    </source>
</evidence>
<feature type="transmembrane region" description="Helical" evidence="8">
    <location>
        <begin position="193"/>
        <end position="213"/>
    </location>
</feature>
<protein>
    <recommendedName>
        <fullName evidence="8">Probable membrane transporter protein</fullName>
    </recommendedName>
</protein>
<dbReference type="InterPro" id="IPR002781">
    <property type="entry name" value="TM_pro_TauE-like"/>
</dbReference>
<proteinExistence type="inferred from homology"/>
<evidence type="ECO:0000256" key="2">
    <source>
        <dbReference type="ARBA" id="ARBA00009142"/>
    </source>
</evidence>
<dbReference type="EMBL" id="MDGM01000015">
    <property type="protein sequence ID" value="PIB22847.1"/>
    <property type="molecule type" value="Genomic_DNA"/>
</dbReference>
<evidence type="ECO:0000256" key="4">
    <source>
        <dbReference type="ARBA" id="ARBA00022475"/>
    </source>
</evidence>
<dbReference type="GO" id="GO:0005886">
    <property type="term" value="C:plasma membrane"/>
    <property type="evidence" value="ECO:0007669"/>
    <property type="project" value="UniProtKB-SubCell"/>
</dbReference>
<dbReference type="Pfam" id="PF01925">
    <property type="entry name" value="TauE"/>
    <property type="match status" value="1"/>
</dbReference>
<organism evidence="9 10">
    <name type="scientific">Paramylibacter kogurei</name>
    <dbReference type="NCBI Taxonomy" id="1889778"/>
    <lineage>
        <taxon>Bacteria</taxon>
        <taxon>Pseudomonadati</taxon>
        <taxon>Pseudomonadota</taxon>
        <taxon>Alphaproteobacteria</taxon>
        <taxon>Rhodobacterales</taxon>
        <taxon>Paracoccaceae</taxon>
        <taxon>Paramylibacter</taxon>
    </lineage>
</organism>
<evidence type="ECO:0000313" key="9">
    <source>
        <dbReference type="EMBL" id="PIB22847.1"/>
    </source>
</evidence>
<keyword evidence="6 8" id="KW-1133">Transmembrane helix</keyword>
<feature type="transmembrane region" description="Helical" evidence="8">
    <location>
        <begin position="75"/>
        <end position="92"/>
    </location>
</feature>
<comment type="caution">
    <text evidence="9">The sequence shown here is derived from an EMBL/GenBank/DDBJ whole genome shotgun (WGS) entry which is preliminary data.</text>
</comment>
<evidence type="ECO:0000256" key="6">
    <source>
        <dbReference type="ARBA" id="ARBA00022989"/>
    </source>
</evidence>
<feature type="transmembrane region" description="Helical" evidence="8">
    <location>
        <begin position="165"/>
        <end position="187"/>
    </location>
</feature>
<evidence type="ECO:0000256" key="8">
    <source>
        <dbReference type="RuleBase" id="RU363041"/>
    </source>
</evidence>
<gene>
    <name evidence="9" type="ORF">BFP76_09965</name>
</gene>
<dbReference type="PANTHER" id="PTHR30269:SF32">
    <property type="entry name" value="MEMBRANE TRANSPORTER PROTEIN-RELATED"/>
    <property type="match status" value="1"/>
</dbReference>
<keyword evidence="7 8" id="KW-0472">Membrane</keyword>
<evidence type="ECO:0000313" key="10">
    <source>
        <dbReference type="Proteomes" id="UP000231516"/>
    </source>
</evidence>
<dbReference type="AlphaFoldDB" id="A0A2G5JZY0"/>
<feature type="transmembrane region" description="Helical" evidence="8">
    <location>
        <begin position="225"/>
        <end position="245"/>
    </location>
</feature>
<evidence type="ECO:0000256" key="3">
    <source>
        <dbReference type="ARBA" id="ARBA00022448"/>
    </source>
</evidence>
<comment type="subcellular location">
    <subcellularLocation>
        <location evidence="1 8">Cell membrane</location>
        <topology evidence="1 8">Multi-pass membrane protein</topology>
    </subcellularLocation>
</comment>
<sequence length="248" mass="26538">MELSEIGLLTAIFLFGGIVKGALGIGFPALLVGLLTFFYEPRAAVAMILIAIMASNFRQASVGGSMWEILMRHKYFATFACAGIFLVSLIGAKVPLALLQTCVGAAMVLFAVTSLYGAIPRLTAKLEVPAQIGAGIGSGILGGLTAIWGPPLAVYLMALRLERDVMIQTLGVMFSVQSIFLMAGFIVTGELTFQIAILGIGLLIPTFVGMYFGERIRKRMDTAQFMKAFLFAFLLLGINLIRRGIMGA</sequence>
<dbReference type="RefSeq" id="WP_165775731.1">
    <property type="nucleotide sequence ID" value="NZ_MDGM01000015.1"/>
</dbReference>
<keyword evidence="10" id="KW-1185">Reference proteome</keyword>